<dbReference type="SUPFAM" id="SSF52980">
    <property type="entry name" value="Restriction endonuclease-like"/>
    <property type="match status" value="1"/>
</dbReference>
<dbReference type="Pfam" id="PF02021">
    <property type="entry name" value="UPF0102"/>
    <property type="match status" value="1"/>
</dbReference>
<dbReference type="Gene3D" id="3.40.1350.10">
    <property type="match status" value="1"/>
</dbReference>
<dbReference type="CDD" id="cd20736">
    <property type="entry name" value="PoNe_Nuclease"/>
    <property type="match status" value="1"/>
</dbReference>
<dbReference type="PANTHER" id="PTHR34039:SF1">
    <property type="entry name" value="UPF0102 PROTEIN YRAN"/>
    <property type="match status" value="1"/>
</dbReference>
<keyword evidence="3" id="KW-0378">Hydrolase</keyword>
<dbReference type="InterPro" id="IPR011856">
    <property type="entry name" value="tRNA_endonuc-like_dom_sf"/>
</dbReference>
<keyword evidence="3" id="KW-0255">Endonuclease</keyword>
<dbReference type="InterPro" id="IPR003509">
    <property type="entry name" value="UPF0102_YraN-like"/>
</dbReference>
<comment type="similarity">
    <text evidence="1 2">Belongs to the UPF0102 family.</text>
</comment>
<evidence type="ECO:0000256" key="2">
    <source>
        <dbReference type="HAMAP-Rule" id="MF_00048"/>
    </source>
</evidence>
<dbReference type="AlphaFoldDB" id="A0A1H2HG27"/>
<organism evidence="3 4">
    <name type="scientific">Desulfobacula phenolica</name>
    <dbReference type="NCBI Taxonomy" id="90732"/>
    <lineage>
        <taxon>Bacteria</taxon>
        <taxon>Pseudomonadati</taxon>
        <taxon>Thermodesulfobacteriota</taxon>
        <taxon>Desulfobacteria</taxon>
        <taxon>Desulfobacterales</taxon>
        <taxon>Desulfobacteraceae</taxon>
        <taxon>Desulfobacula</taxon>
    </lineage>
</organism>
<evidence type="ECO:0000256" key="1">
    <source>
        <dbReference type="ARBA" id="ARBA00006738"/>
    </source>
</evidence>
<dbReference type="PANTHER" id="PTHR34039">
    <property type="entry name" value="UPF0102 PROTEIN YRAN"/>
    <property type="match status" value="1"/>
</dbReference>
<dbReference type="GO" id="GO:0004519">
    <property type="term" value="F:endonuclease activity"/>
    <property type="evidence" value="ECO:0007669"/>
    <property type="project" value="UniProtKB-KW"/>
</dbReference>
<gene>
    <name evidence="3" type="ORF">SAMN04487931_106222</name>
</gene>
<protein>
    <recommendedName>
        <fullName evidence="2">UPF0102 protein SAMN04487931_106222</fullName>
    </recommendedName>
</protein>
<dbReference type="GO" id="GO:0003676">
    <property type="term" value="F:nucleic acid binding"/>
    <property type="evidence" value="ECO:0007669"/>
    <property type="project" value="InterPro"/>
</dbReference>
<accession>A0A1H2HG27</accession>
<sequence length="121" mass="13784">MQNDPKILGHQGEAAATYFLQNLGFTILETNYQTKPAEIDIIAKDKDYICFIEVKTRSSLKKGLPRESVTCSKQKKIILGACFYLKKTKLTNSRIRFDVVEVYKKKAGFEINLIKNAFQAC</sequence>
<dbReference type="EMBL" id="FNLL01000006">
    <property type="protein sequence ID" value="SDU30722.1"/>
    <property type="molecule type" value="Genomic_DNA"/>
</dbReference>
<evidence type="ECO:0000313" key="4">
    <source>
        <dbReference type="Proteomes" id="UP000199608"/>
    </source>
</evidence>
<evidence type="ECO:0000313" key="3">
    <source>
        <dbReference type="EMBL" id="SDU30722.1"/>
    </source>
</evidence>
<keyword evidence="3" id="KW-0540">Nuclease</keyword>
<reference evidence="4" key="1">
    <citation type="submission" date="2016-10" db="EMBL/GenBank/DDBJ databases">
        <authorList>
            <person name="Varghese N."/>
            <person name="Submissions S."/>
        </authorList>
    </citation>
    <scope>NUCLEOTIDE SEQUENCE [LARGE SCALE GENOMIC DNA]</scope>
    <source>
        <strain evidence="4">DSM 3384</strain>
    </source>
</reference>
<dbReference type="NCBIfam" id="TIGR00252">
    <property type="entry name" value="YraN family protein"/>
    <property type="match status" value="1"/>
</dbReference>
<dbReference type="HAMAP" id="MF_00048">
    <property type="entry name" value="UPF0102"/>
    <property type="match status" value="1"/>
</dbReference>
<keyword evidence="4" id="KW-1185">Reference proteome</keyword>
<dbReference type="NCBIfam" id="NF009150">
    <property type="entry name" value="PRK12497.1-3"/>
    <property type="match status" value="1"/>
</dbReference>
<proteinExistence type="inferred from homology"/>
<dbReference type="Proteomes" id="UP000199608">
    <property type="component" value="Unassembled WGS sequence"/>
</dbReference>
<dbReference type="RefSeq" id="WP_092234359.1">
    <property type="nucleotide sequence ID" value="NZ_FNLL01000006.1"/>
</dbReference>
<name>A0A1H2HG27_9BACT</name>
<dbReference type="InterPro" id="IPR011335">
    <property type="entry name" value="Restrct_endonuc-II-like"/>
</dbReference>